<feature type="transmembrane region" description="Helical" evidence="1">
    <location>
        <begin position="155"/>
        <end position="179"/>
    </location>
</feature>
<evidence type="ECO:0000313" key="2">
    <source>
        <dbReference type="EMBL" id="CAG7717786.1"/>
    </source>
</evidence>
<evidence type="ECO:0000256" key="1">
    <source>
        <dbReference type="SAM" id="Phobius"/>
    </source>
</evidence>
<accession>A0A8J2JC52</accession>
<keyword evidence="1" id="KW-1133">Transmembrane helix</keyword>
<comment type="caution">
    <text evidence="2">The sequence shown here is derived from an EMBL/GenBank/DDBJ whole genome shotgun (WGS) entry which is preliminary data.</text>
</comment>
<name>A0A8J2JC52_9HEXA</name>
<sequence>MSSWHQHPTHHRYIGRCKRFVGDWKAGSDIRYECYKDLAERLGTGYVPHVPEFPPGAGNCKNCEEARNNTRTNGISANSEVGHMIWSYRTTHGMAMVLTTILVLPFGTLTSRYYKETVMKTRFVNVHLCSFLAYCLALCPSPMRAFTKGARVNTIFLHFLFGTIARILLLFCLLTSFYIPGSPSAMNDIHMAGFTFEFYAFIVIVWLIGDVAVNVILAIFVMGTDNRGPYSKRRTYVMVVPIPLIRPYDEEDLADASMRKILLLAHILICLFSSFFLASIICVSSPEGRWFGHMWYTHKASGKLNMLMRDVFYA</sequence>
<evidence type="ECO:0000313" key="3">
    <source>
        <dbReference type="Proteomes" id="UP000708208"/>
    </source>
</evidence>
<gene>
    <name evidence="2" type="ORF">AFUS01_LOCUS7224</name>
</gene>
<feature type="transmembrane region" description="Helical" evidence="1">
    <location>
        <begin position="261"/>
        <end position="286"/>
    </location>
</feature>
<keyword evidence="1" id="KW-0472">Membrane</keyword>
<organism evidence="2 3">
    <name type="scientific">Allacma fusca</name>
    <dbReference type="NCBI Taxonomy" id="39272"/>
    <lineage>
        <taxon>Eukaryota</taxon>
        <taxon>Metazoa</taxon>
        <taxon>Ecdysozoa</taxon>
        <taxon>Arthropoda</taxon>
        <taxon>Hexapoda</taxon>
        <taxon>Collembola</taxon>
        <taxon>Symphypleona</taxon>
        <taxon>Sminthuridae</taxon>
        <taxon>Allacma</taxon>
    </lineage>
</organism>
<dbReference type="EMBL" id="CAJVCH010048630">
    <property type="protein sequence ID" value="CAG7717786.1"/>
    <property type="molecule type" value="Genomic_DNA"/>
</dbReference>
<dbReference type="OrthoDB" id="7733414at2759"/>
<feature type="transmembrane region" description="Helical" evidence="1">
    <location>
        <begin position="93"/>
        <end position="111"/>
    </location>
</feature>
<keyword evidence="3" id="KW-1185">Reference proteome</keyword>
<dbReference type="Proteomes" id="UP000708208">
    <property type="component" value="Unassembled WGS sequence"/>
</dbReference>
<feature type="transmembrane region" description="Helical" evidence="1">
    <location>
        <begin position="123"/>
        <end position="143"/>
    </location>
</feature>
<feature type="transmembrane region" description="Helical" evidence="1">
    <location>
        <begin position="199"/>
        <end position="224"/>
    </location>
</feature>
<protein>
    <submittedName>
        <fullName evidence="2">Uncharacterized protein</fullName>
    </submittedName>
</protein>
<proteinExistence type="predicted"/>
<reference evidence="2" key="1">
    <citation type="submission" date="2021-06" db="EMBL/GenBank/DDBJ databases">
        <authorList>
            <person name="Hodson N. C."/>
            <person name="Mongue J. A."/>
            <person name="Jaron S. K."/>
        </authorList>
    </citation>
    <scope>NUCLEOTIDE SEQUENCE</scope>
</reference>
<dbReference type="AlphaFoldDB" id="A0A8J2JC52"/>
<keyword evidence="1" id="KW-0812">Transmembrane</keyword>